<feature type="transmembrane region" description="Helical" evidence="6">
    <location>
        <begin position="69"/>
        <end position="89"/>
    </location>
</feature>
<evidence type="ECO:0000259" key="7">
    <source>
        <dbReference type="Pfam" id="PF00892"/>
    </source>
</evidence>
<comment type="subcellular location">
    <subcellularLocation>
        <location evidence="1">Cell membrane</location>
        <topology evidence="1">Multi-pass membrane protein</topology>
    </subcellularLocation>
</comment>
<dbReference type="RefSeq" id="WP_265617227.1">
    <property type="nucleotide sequence ID" value="NZ_JAPFRD010000010.1"/>
</dbReference>
<proteinExistence type="predicted"/>
<dbReference type="Pfam" id="PF00892">
    <property type="entry name" value="EamA"/>
    <property type="match status" value="2"/>
</dbReference>
<keyword evidence="9" id="KW-1185">Reference proteome</keyword>
<dbReference type="InterPro" id="IPR037185">
    <property type="entry name" value="EmrE-like"/>
</dbReference>
<dbReference type="EMBL" id="JAPFRD010000010">
    <property type="protein sequence ID" value="MCW8108503.1"/>
    <property type="molecule type" value="Genomic_DNA"/>
</dbReference>
<evidence type="ECO:0000256" key="2">
    <source>
        <dbReference type="ARBA" id="ARBA00022475"/>
    </source>
</evidence>
<keyword evidence="5 6" id="KW-0472">Membrane</keyword>
<reference evidence="8" key="1">
    <citation type="submission" date="2022-11" db="EMBL/GenBank/DDBJ databases">
        <title>Alteromonas sp. nov., isolated from sea water of the Qingdao.</title>
        <authorList>
            <person name="Wang Q."/>
        </authorList>
    </citation>
    <scope>NUCLEOTIDE SEQUENCE</scope>
    <source>
        <strain evidence="8">ASW11-7</strain>
    </source>
</reference>
<evidence type="ECO:0000256" key="1">
    <source>
        <dbReference type="ARBA" id="ARBA00004651"/>
    </source>
</evidence>
<gene>
    <name evidence="8" type="ORF">OPS25_08345</name>
</gene>
<feature type="transmembrane region" description="Helical" evidence="6">
    <location>
        <begin position="190"/>
        <end position="207"/>
    </location>
</feature>
<feature type="domain" description="EamA" evidence="7">
    <location>
        <begin position="9"/>
        <end position="144"/>
    </location>
</feature>
<organism evidence="8 9">
    <name type="scientific">Alteromonas aquimaris</name>
    <dbReference type="NCBI Taxonomy" id="2998417"/>
    <lineage>
        <taxon>Bacteria</taxon>
        <taxon>Pseudomonadati</taxon>
        <taxon>Pseudomonadota</taxon>
        <taxon>Gammaproteobacteria</taxon>
        <taxon>Alteromonadales</taxon>
        <taxon>Alteromonadaceae</taxon>
        <taxon>Alteromonas/Salinimonas group</taxon>
        <taxon>Alteromonas</taxon>
    </lineage>
</organism>
<dbReference type="PANTHER" id="PTHR32322">
    <property type="entry name" value="INNER MEMBRANE TRANSPORTER"/>
    <property type="match status" value="1"/>
</dbReference>
<dbReference type="SUPFAM" id="SSF103481">
    <property type="entry name" value="Multidrug resistance efflux transporter EmrE"/>
    <property type="match status" value="1"/>
</dbReference>
<keyword evidence="2" id="KW-1003">Cell membrane</keyword>
<feature type="transmembrane region" description="Helical" evidence="6">
    <location>
        <begin position="159"/>
        <end position="178"/>
    </location>
</feature>
<dbReference type="InterPro" id="IPR050638">
    <property type="entry name" value="AA-Vitamin_Transporters"/>
</dbReference>
<evidence type="ECO:0000256" key="3">
    <source>
        <dbReference type="ARBA" id="ARBA00022692"/>
    </source>
</evidence>
<evidence type="ECO:0000313" key="9">
    <source>
        <dbReference type="Proteomes" id="UP001142810"/>
    </source>
</evidence>
<feature type="domain" description="EamA" evidence="7">
    <location>
        <begin position="161"/>
        <end position="266"/>
    </location>
</feature>
<feature type="transmembrane region" description="Helical" evidence="6">
    <location>
        <begin position="282"/>
        <end position="300"/>
    </location>
</feature>
<evidence type="ECO:0000256" key="5">
    <source>
        <dbReference type="ARBA" id="ARBA00023136"/>
    </source>
</evidence>
<evidence type="ECO:0000256" key="6">
    <source>
        <dbReference type="SAM" id="Phobius"/>
    </source>
</evidence>
<feature type="transmembrane region" description="Helical" evidence="6">
    <location>
        <begin position="249"/>
        <end position="270"/>
    </location>
</feature>
<feature type="transmembrane region" description="Helical" evidence="6">
    <location>
        <begin position="128"/>
        <end position="147"/>
    </location>
</feature>
<dbReference type="Proteomes" id="UP001142810">
    <property type="component" value="Unassembled WGS sequence"/>
</dbReference>
<comment type="caution">
    <text evidence="8">The sequence shown here is derived from an EMBL/GenBank/DDBJ whole genome shotgun (WGS) entry which is preliminary data.</text>
</comment>
<keyword evidence="3 6" id="KW-0812">Transmembrane</keyword>
<feature type="transmembrane region" description="Helical" evidence="6">
    <location>
        <begin position="12"/>
        <end position="35"/>
    </location>
</feature>
<dbReference type="PANTHER" id="PTHR32322:SF18">
    <property type="entry name" value="S-ADENOSYLMETHIONINE_S-ADENOSYLHOMOCYSTEINE TRANSPORTER"/>
    <property type="match status" value="1"/>
</dbReference>
<feature type="transmembrane region" description="Helical" evidence="6">
    <location>
        <begin position="41"/>
        <end position="57"/>
    </location>
</feature>
<keyword evidence="4 6" id="KW-1133">Transmembrane helix</keyword>
<feature type="transmembrane region" description="Helical" evidence="6">
    <location>
        <begin position="101"/>
        <end position="121"/>
    </location>
</feature>
<evidence type="ECO:0000256" key="4">
    <source>
        <dbReference type="ARBA" id="ARBA00022989"/>
    </source>
</evidence>
<evidence type="ECO:0000313" key="8">
    <source>
        <dbReference type="EMBL" id="MCW8108503.1"/>
    </source>
</evidence>
<accession>A0ABT3P6V6</accession>
<feature type="transmembrane region" description="Helical" evidence="6">
    <location>
        <begin position="213"/>
        <end position="237"/>
    </location>
</feature>
<dbReference type="InterPro" id="IPR000620">
    <property type="entry name" value="EamA_dom"/>
</dbReference>
<protein>
    <submittedName>
        <fullName evidence="8">DMT family transporter</fullName>
    </submittedName>
</protein>
<sequence length="317" mass="34668">MVDELHPVKGLLLALLTAVLWGVLPIFLVICLQVMDSKTITLYRFLFAAAIVGLILFRRKKLPPLVNFSLPVIALTIGATIMLVINYVANVVGLKYLSPSSVQVLMQVAPFALMLGGIYLYKESFNRVQLAGSVLLVAGLLLFFNQRLPQILVSETEDAVGIVIVLFAALTWAMYALCQKKLMRSMSAMQLTWLIYMIGAGLLFPFSELSLLFQINALQAAALLFCCINTVVAYGAFTEALRVWYASRVSAILALTPLFTYLSMLIAESLEPAMFTQPELGWVAYFGGTMVITGSILTALGKQSPINAEQIRGGAIK</sequence>
<name>A0ABT3P6V6_9ALTE</name>